<feature type="domain" description="Inosine/uridine-preferring nucleoside hydrolase" evidence="4">
    <location>
        <begin position="9"/>
        <end position="313"/>
    </location>
</feature>
<dbReference type="InterPro" id="IPR023186">
    <property type="entry name" value="IUNH"/>
</dbReference>
<protein>
    <recommendedName>
        <fullName evidence="4">Inosine/uridine-preferring nucleoside hydrolase domain-containing protein</fullName>
    </recommendedName>
</protein>
<proteinExistence type="inferred from homology"/>
<organism evidence="5 6">
    <name type="scientific">Rotaria sordida</name>
    <dbReference type="NCBI Taxonomy" id="392033"/>
    <lineage>
        <taxon>Eukaryota</taxon>
        <taxon>Metazoa</taxon>
        <taxon>Spiralia</taxon>
        <taxon>Gnathifera</taxon>
        <taxon>Rotifera</taxon>
        <taxon>Eurotatoria</taxon>
        <taxon>Bdelloidea</taxon>
        <taxon>Philodinida</taxon>
        <taxon>Philodinidae</taxon>
        <taxon>Rotaria</taxon>
    </lineage>
</organism>
<dbReference type="EMBL" id="CAJNOO010002374">
    <property type="protein sequence ID" value="CAF1261823.1"/>
    <property type="molecule type" value="Genomic_DNA"/>
</dbReference>
<evidence type="ECO:0000256" key="2">
    <source>
        <dbReference type="ARBA" id="ARBA00022801"/>
    </source>
</evidence>
<accession>A0A815B1Q2</accession>
<keyword evidence="3" id="KW-0326">Glycosidase</keyword>
<comment type="caution">
    <text evidence="5">The sequence shown here is derived from an EMBL/GenBank/DDBJ whole genome shotgun (WGS) entry which is preliminary data.</text>
</comment>
<dbReference type="AlphaFoldDB" id="A0A815B1Q2"/>
<dbReference type="GO" id="GO:0008477">
    <property type="term" value="F:purine nucleosidase activity"/>
    <property type="evidence" value="ECO:0007669"/>
    <property type="project" value="TreeGrafter"/>
</dbReference>
<dbReference type="CDD" id="cd02651">
    <property type="entry name" value="nuc_hydro_IU_UC_XIUA"/>
    <property type="match status" value="1"/>
</dbReference>
<evidence type="ECO:0000313" key="6">
    <source>
        <dbReference type="Proteomes" id="UP000663882"/>
    </source>
</evidence>
<dbReference type="InterPro" id="IPR036452">
    <property type="entry name" value="Ribo_hydro-like"/>
</dbReference>
<dbReference type="PANTHER" id="PTHR12304">
    <property type="entry name" value="INOSINE-URIDINE PREFERRING NUCLEOSIDE HYDROLASE"/>
    <property type="match status" value="1"/>
</dbReference>
<keyword evidence="2" id="KW-0378">Hydrolase</keyword>
<dbReference type="Gene3D" id="3.90.245.10">
    <property type="entry name" value="Ribonucleoside hydrolase-like"/>
    <property type="match status" value="1"/>
</dbReference>
<evidence type="ECO:0000259" key="4">
    <source>
        <dbReference type="Pfam" id="PF01156"/>
    </source>
</evidence>
<name>A0A815B1Q2_9BILA</name>
<reference evidence="5" key="1">
    <citation type="submission" date="2021-02" db="EMBL/GenBank/DDBJ databases">
        <authorList>
            <person name="Nowell W R."/>
        </authorList>
    </citation>
    <scope>NUCLEOTIDE SEQUENCE</scope>
</reference>
<dbReference type="OrthoDB" id="432381at2759"/>
<dbReference type="GO" id="GO:0005829">
    <property type="term" value="C:cytosol"/>
    <property type="evidence" value="ECO:0007669"/>
    <property type="project" value="TreeGrafter"/>
</dbReference>
<evidence type="ECO:0000256" key="1">
    <source>
        <dbReference type="ARBA" id="ARBA00009176"/>
    </source>
</evidence>
<sequence length="334" mass="37240">MVDIRKKPIWLDCDPGHDDAFAIILAAYHPTLELIGISTVVGNQTLDRTTQNAYKVAYIAGLSNDIPIIPGCGEALCQHVVTCPEVHGQTGLDGADIPEHPEYKTLIKQQDENYLWNIYQKIISVGRPVTLIATGSLTNIALLLKIFPQIKNSLSEIVLIGGCIGIGNKTPSAEFNFLSDPDAAHIVFTSPHVPRLVMVPLELTHTVCATPNVSERLRSLASPFSSILDHLLHFFASTYKQVFQFDSPPLHDPCAVAYVADKDLFEEQMMHVDIERTSEFCRGRSVCDIFDMYRREKNCVVVMKIKEVEQFWNMMLDAIELADKKSPVNSTKSN</sequence>
<dbReference type="Pfam" id="PF01156">
    <property type="entry name" value="IU_nuc_hydro"/>
    <property type="match status" value="1"/>
</dbReference>
<dbReference type="Proteomes" id="UP000663882">
    <property type="component" value="Unassembled WGS sequence"/>
</dbReference>
<dbReference type="InterPro" id="IPR001910">
    <property type="entry name" value="Inosine/uridine_hydrolase_dom"/>
</dbReference>
<comment type="similarity">
    <text evidence="1">Belongs to the IUNH family.</text>
</comment>
<dbReference type="PANTHER" id="PTHR12304:SF59">
    <property type="entry name" value="INOSINE-URIDINE PREFERRING NUCLEOSIDE HYDROLASE FAMILY PROTEIN"/>
    <property type="match status" value="1"/>
</dbReference>
<evidence type="ECO:0000313" key="5">
    <source>
        <dbReference type="EMBL" id="CAF1261823.1"/>
    </source>
</evidence>
<evidence type="ECO:0000256" key="3">
    <source>
        <dbReference type="ARBA" id="ARBA00023295"/>
    </source>
</evidence>
<dbReference type="GO" id="GO:0006152">
    <property type="term" value="P:purine nucleoside catabolic process"/>
    <property type="evidence" value="ECO:0007669"/>
    <property type="project" value="TreeGrafter"/>
</dbReference>
<dbReference type="SUPFAM" id="SSF53590">
    <property type="entry name" value="Nucleoside hydrolase"/>
    <property type="match status" value="1"/>
</dbReference>
<gene>
    <name evidence="5" type="ORF">RFH988_LOCUS27717</name>
</gene>